<name>A0A4P9UIR4_METBY</name>
<dbReference type="STRING" id="675511.GCA_000341735_02754"/>
<dbReference type="AlphaFoldDB" id="A0A4P9UIR4"/>
<dbReference type="OrthoDB" id="123525at2"/>
<sequence length="891" mass="98341">MKTLSPDSKISFTVFHSENSPLSKTYSLDENDQIIKRPAAQMSRGIAERKTISFADFCASFDETDEKTAYGYGVFGRNLGDSVKIVTAKRVQSTPNAIARTREFFAFEKGPGILMLDHDPGKNGRNLESPAELVDILAGIDPVFSRSAYFARGSVSSAVERTGEHNGAKSAPRGFHLYIPVQEASQIPRIGEFLYKKLWLAGFGHIEIATSGAILLRTLIDALVFTPERLDFVGKPIIDGAGLTWRPPEAVFRDGEFLTPHLLTDLSANDEKIFQNLIDAAKSEARSESNRVSEKWQRIHIERLIDNGVSAVQAEKQIRELAAGAHELPDNFELHFANLGVATVRDVRADPEHYNDQALADPIEGPDYGRTTAKFWHNAPHGRPLIHSMAHGGCRYFFASDANSKPEIKIRSGNKPEVVDACERILKNAGGIYQSSDVLVAVLPTQKNAISKIIPVDASFLADFLMKNARFTKYSSTKQDWVETNLPIDFAATLLARRHWPIPHLTGIVYAPTLRPDGSVINHPGYDIETGLYSDFNAADFAPIPDNPTWDDALEAIEVLKKPLSGFPFVEQSDLSTAIAAILTALTRHTVDNAPLFLCTSPKMGSGKGLLVNAIAQIATGRGIRSMTQSTNADEDRKRLMALLISGTPLICMDNIENYFQSETLCTVLTMPELTDRLLGKTQMVSAPTRATFFATGNNVTVVGDLTRRVLPIVIDAGIERPHERIFDVHIPSYIEKNRANLVVAALTVLRAYDIAGRPRQNLMPFGSFESWSDWIRNAIVWAGLDDPCAGLCRWDTIDPIRSELAGVLECWHAAIGTECVTVNQLVKHATTSCEPLFQALFDVADSSSGINRPRLGKFLMRHIDRIESGYRLTIAGSSGTRKKYRVEKII</sequence>
<reference evidence="2" key="1">
    <citation type="journal article" date="2019" name="J. Bacteriol.">
        <title>A Mutagenic Screen Identifies a TonB-Dependent Receptor Required for the Lanthanide Metal Switch in the Type I Methanotroph 'Methylotuvimicrobium buryatense' 5GB1C.</title>
        <authorList>
            <person name="Groom J.D."/>
            <person name="Ford S.M."/>
            <person name="Pesesky M.W."/>
            <person name="Lidstrom M.E."/>
        </authorList>
    </citation>
    <scope>NUCLEOTIDE SEQUENCE [LARGE SCALE GENOMIC DNA]</scope>
    <source>
        <strain evidence="2">5GB1C</strain>
    </source>
</reference>
<organism evidence="1 2">
    <name type="scientific">Methylotuvimicrobium buryatense</name>
    <name type="common">Methylomicrobium buryatense</name>
    <dbReference type="NCBI Taxonomy" id="95641"/>
    <lineage>
        <taxon>Bacteria</taxon>
        <taxon>Pseudomonadati</taxon>
        <taxon>Pseudomonadota</taxon>
        <taxon>Gammaproteobacteria</taxon>
        <taxon>Methylococcales</taxon>
        <taxon>Methylococcaceae</taxon>
        <taxon>Methylotuvimicrobium</taxon>
    </lineage>
</organism>
<keyword evidence="2" id="KW-1185">Reference proteome</keyword>
<protein>
    <submittedName>
        <fullName evidence="1">Uncharacterized protein</fullName>
    </submittedName>
</protein>
<dbReference type="RefSeq" id="WP_017841250.1">
    <property type="nucleotide sequence ID" value="NZ_CP035467.1"/>
</dbReference>
<dbReference type="EMBL" id="CP035467">
    <property type="protein sequence ID" value="QCW81029.1"/>
    <property type="molecule type" value="Genomic_DNA"/>
</dbReference>
<evidence type="ECO:0000313" key="2">
    <source>
        <dbReference type="Proteomes" id="UP000305881"/>
    </source>
</evidence>
<proteinExistence type="predicted"/>
<gene>
    <name evidence="1" type="ORF">EQU24_01240</name>
</gene>
<dbReference type="Proteomes" id="UP000305881">
    <property type="component" value="Chromosome"/>
</dbReference>
<dbReference type="KEGG" id="mbur:EQU24_01240"/>
<evidence type="ECO:0000313" key="1">
    <source>
        <dbReference type="EMBL" id="QCW81029.1"/>
    </source>
</evidence>
<accession>A0A4P9UIR4</accession>